<dbReference type="Gene3D" id="3.90.110.10">
    <property type="entry name" value="Lactate dehydrogenase/glycoside hydrolase, family 4, C-terminal"/>
    <property type="match status" value="1"/>
</dbReference>
<dbReference type="EMBL" id="HBFC01007054">
    <property type="protein sequence ID" value="CAD8701275.1"/>
    <property type="molecule type" value="Transcribed_RNA"/>
</dbReference>
<evidence type="ECO:0000259" key="9">
    <source>
        <dbReference type="Pfam" id="PF02866"/>
    </source>
</evidence>
<evidence type="ECO:0000259" key="8">
    <source>
        <dbReference type="Pfam" id="PF00056"/>
    </source>
</evidence>
<reference evidence="10" key="1">
    <citation type="submission" date="2021-01" db="EMBL/GenBank/DDBJ databases">
        <authorList>
            <person name="Corre E."/>
            <person name="Pelletier E."/>
            <person name="Niang G."/>
            <person name="Scheremetjew M."/>
            <person name="Finn R."/>
            <person name="Kale V."/>
            <person name="Holt S."/>
            <person name="Cochrane G."/>
            <person name="Meng A."/>
            <person name="Brown T."/>
            <person name="Cohen L."/>
        </authorList>
    </citation>
    <scope>NUCLEOTIDE SEQUENCE</scope>
    <source>
        <strain evidence="10">SL-175</strain>
    </source>
</reference>
<name>A0A7S0X459_9CHLO</name>
<dbReference type="UniPathway" id="UPA00554">
    <property type="reaction ID" value="UER00611"/>
</dbReference>
<dbReference type="PRINTS" id="PR00086">
    <property type="entry name" value="LLDHDRGNASE"/>
</dbReference>
<dbReference type="PANTHER" id="PTHR43128">
    <property type="entry name" value="L-2-HYDROXYCARBOXYLATE DEHYDROGENASE (NAD(P)(+))"/>
    <property type="match status" value="1"/>
</dbReference>
<dbReference type="GO" id="GO:0005737">
    <property type="term" value="C:cytoplasm"/>
    <property type="evidence" value="ECO:0007669"/>
    <property type="project" value="InterPro"/>
</dbReference>
<dbReference type="GO" id="GO:0006089">
    <property type="term" value="P:lactate metabolic process"/>
    <property type="evidence" value="ECO:0007669"/>
    <property type="project" value="TreeGrafter"/>
</dbReference>
<proteinExistence type="inferred from homology"/>
<dbReference type="GO" id="GO:0004459">
    <property type="term" value="F:L-lactate dehydrogenase (NAD+) activity"/>
    <property type="evidence" value="ECO:0007669"/>
    <property type="project" value="UniProtKB-EC"/>
</dbReference>
<feature type="domain" description="Lactate/malate dehydrogenase N-terminal" evidence="8">
    <location>
        <begin position="88"/>
        <end position="228"/>
    </location>
</feature>
<gene>
    <name evidence="10" type="ORF">MANT1106_LOCUS3957</name>
</gene>
<dbReference type="NCBIfam" id="TIGR01771">
    <property type="entry name" value="L-LDH-NAD"/>
    <property type="match status" value="1"/>
</dbReference>
<evidence type="ECO:0000256" key="1">
    <source>
        <dbReference type="ARBA" id="ARBA00004843"/>
    </source>
</evidence>
<dbReference type="EC" id="1.1.1.27" evidence="3 7"/>
<keyword evidence="5 7" id="KW-0520">NAD</keyword>
<evidence type="ECO:0000256" key="6">
    <source>
        <dbReference type="ARBA" id="ARBA00049258"/>
    </source>
</evidence>
<comment type="pathway">
    <text evidence="1 7">Fermentation; pyruvate fermentation to lactate; (S)-lactate from pyruvate: step 1/1.</text>
</comment>
<dbReference type="InterPro" id="IPR022383">
    <property type="entry name" value="Lactate/malate_DH_C"/>
</dbReference>
<dbReference type="InterPro" id="IPR001557">
    <property type="entry name" value="L-lactate/malate_DH"/>
</dbReference>
<dbReference type="SUPFAM" id="SSF56327">
    <property type="entry name" value="LDH C-terminal domain-like"/>
    <property type="match status" value="1"/>
</dbReference>
<evidence type="ECO:0000256" key="3">
    <source>
        <dbReference type="ARBA" id="ARBA00012967"/>
    </source>
</evidence>
<dbReference type="InterPro" id="IPR011304">
    <property type="entry name" value="L-lactate_DH"/>
</dbReference>
<dbReference type="SUPFAM" id="SSF51735">
    <property type="entry name" value="NAD(P)-binding Rossmann-fold domains"/>
    <property type="match status" value="1"/>
</dbReference>
<dbReference type="Pfam" id="PF00056">
    <property type="entry name" value="Ldh_1_N"/>
    <property type="match status" value="1"/>
</dbReference>
<evidence type="ECO:0000256" key="7">
    <source>
        <dbReference type="RuleBase" id="RU000496"/>
    </source>
</evidence>
<comment type="similarity">
    <text evidence="2">Belongs to the LDH/MDH superfamily. LDH family.</text>
</comment>
<evidence type="ECO:0000256" key="4">
    <source>
        <dbReference type="ARBA" id="ARBA00023002"/>
    </source>
</evidence>
<organism evidence="10">
    <name type="scientific">Mantoniella antarctica</name>
    <dbReference type="NCBI Taxonomy" id="81844"/>
    <lineage>
        <taxon>Eukaryota</taxon>
        <taxon>Viridiplantae</taxon>
        <taxon>Chlorophyta</taxon>
        <taxon>Mamiellophyceae</taxon>
        <taxon>Mamiellales</taxon>
        <taxon>Mamiellaceae</taxon>
        <taxon>Mantoniella</taxon>
    </lineage>
</organism>
<dbReference type="Gene3D" id="3.40.50.720">
    <property type="entry name" value="NAD(P)-binding Rossmann-like Domain"/>
    <property type="match status" value="1"/>
</dbReference>
<evidence type="ECO:0000313" key="10">
    <source>
        <dbReference type="EMBL" id="CAD8701275.1"/>
    </source>
</evidence>
<dbReference type="AlphaFoldDB" id="A0A7S0X459"/>
<dbReference type="InterPro" id="IPR001236">
    <property type="entry name" value="Lactate/malate_DH_N"/>
</dbReference>
<dbReference type="HAMAP" id="MF_00488">
    <property type="entry name" value="Lactate_dehydrog"/>
    <property type="match status" value="1"/>
</dbReference>
<keyword evidence="4 7" id="KW-0560">Oxidoreductase</keyword>
<dbReference type="InterPro" id="IPR018177">
    <property type="entry name" value="L-lactate_DH_AS"/>
</dbReference>
<sequence length="402" mass="42962">MATPACSSGVRAIGYAGATHRGSRDSAYPRACVPASVRHVNREETLQLLSRSRRCKSACVVQATGSVSLREDLFGSKEPLFTDCRSSKVSIVGSGQVGLACAYALINQATCRQIVLHDIAPKMDRLEAEVADLLHGAEFVDSLDVVATADFADTADSDIVIIPAGARQNEGESRLALVARNVAIFEDIIPKIAAASPDAKLLILTNPCDIMTHVALRLSGFPSNRVIGSGTALDTSRFRSLLAHKLAVDTGSVHGMVLGEHGDSSVVLWSQVMVGGVRLKDVHPQLGTGDAEEWLRTLHADVVAAAGRIIKRKGYTNWALGLAVNAIVKIIIRDERHILPLSVPAKGRYGITQDVHLSLPAMLGSDGVQEIVQVSLSEEEVASLRESARILAEVQDTIVYKE</sequence>
<dbReference type="InterPro" id="IPR036291">
    <property type="entry name" value="NAD(P)-bd_dom_sf"/>
</dbReference>
<evidence type="ECO:0000256" key="5">
    <source>
        <dbReference type="ARBA" id="ARBA00023027"/>
    </source>
</evidence>
<dbReference type="InterPro" id="IPR015955">
    <property type="entry name" value="Lactate_DH/Glyco_Ohase_4_C"/>
</dbReference>
<dbReference type="PANTHER" id="PTHR43128:SF16">
    <property type="entry name" value="L-LACTATE DEHYDROGENASE"/>
    <property type="match status" value="1"/>
</dbReference>
<accession>A0A7S0X459</accession>
<feature type="domain" description="Lactate/malate dehydrogenase C-terminal" evidence="9">
    <location>
        <begin position="231"/>
        <end position="396"/>
    </location>
</feature>
<dbReference type="PROSITE" id="PS00064">
    <property type="entry name" value="L_LDH"/>
    <property type="match status" value="1"/>
</dbReference>
<evidence type="ECO:0000256" key="2">
    <source>
        <dbReference type="ARBA" id="ARBA00006054"/>
    </source>
</evidence>
<comment type="catalytic activity">
    <reaction evidence="6 7">
        <text>(S)-lactate + NAD(+) = pyruvate + NADH + H(+)</text>
        <dbReference type="Rhea" id="RHEA:23444"/>
        <dbReference type="ChEBI" id="CHEBI:15361"/>
        <dbReference type="ChEBI" id="CHEBI:15378"/>
        <dbReference type="ChEBI" id="CHEBI:16651"/>
        <dbReference type="ChEBI" id="CHEBI:57540"/>
        <dbReference type="ChEBI" id="CHEBI:57945"/>
        <dbReference type="EC" id="1.1.1.27"/>
    </reaction>
</comment>
<dbReference type="Pfam" id="PF02866">
    <property type="entry name" value="Ldh_1_C"/>
    <property type="match status" value="1"/>
</dbReference>
<protein>
    <recommendedName>
        <fullName evidence="3 7">L-lactate dehydrogenase</fullName>
        <ecNumber evidence="3 7">1.1.1.27</ecNumber>
    </recommendedName>
</protein>